<proteinExistence type="predicted"/>
<dbReference type="EMBL" id="FNCZ01000008">
    <property type="protein sequence ID" value="SDI22012.1"/>
    <property type="molecule type" value="Genomic_DNA"/>
</dbReference>
<sequence length="128" mass="14683">MYKHIIVFLITILSFNCKNDSLKFKNFTSEGATKFASYSICSIIPTEVEYSYRVGNWTFKSSNGHKIAKGKYDTSIIKVDNVGGCTYEYISNSIALENWSFWDENGQIIEPTKRMINLVQPKQTQKTD</sequence>
<dbReference type="RefSeq" id="WP_092469800.1">
    <property type="nucleotide sequence ID" value="NZ_FNCZ01000008.1"/>
</dbReference>
<evidence type="ECO:0000313" key="1">
    <source>
        <dbReference type="EMBL" id="SDI22012.1"/>
    </source>
</evidence>
<gene>
    <name evidence="1" type="ORF">SAMN04489796_10868</name>
</gene>
<organism evidence="1 2">
    <name type="scientific">Winogradskyella thalassocola</name>
    <dbReference type="NCBI Taxonomy" id="262004"/>
    <lineage>
        <taxon>Bacteria</taxon>
        <taxon>Pseudomonadati</taxon>
        <taxon>Bacteroidota</taxon>
        <taxon>Flavobacteriia</taxon>
        <taxon>Flavobacteriales</taxon>
        <taxon>Flavobacteriaceae</taxon>
        <taxon>Winogradskyella</taxon>
    </lineage>
</organism>
<protein>
    <submittedName>
        <fullName evidence="1">Uncharacterized protein</fullName>
    </submittedName>
</protein>
<dbReference type="STRING" id="262004.SAMN04489796_10868"/>
<dbReference type="Proteomes" id="UP000199492">
    <property type="component" value="Unassembled WGS sequence"/>
</dbReference>
<reference evidence="2" key="1">
    <citation type="submission" date="2016-10" db="EMBL/GenBank/DDBJ databases">
        <authorList>
            <person name="Varghese N."/>
            <person name="Submissions S."/>
        </authorList>
    </citation>
    <scope>NUCLEOTIDE SEQUENCE [LARGE SCALE GENOMIC DNA]</scope>
    <source>
        <strain evidence="2">DSM 15363</strain>
    </source>
</reference>
<dbReference type="OrthoDB" id="1443058at2"/>
<accession>A0A1G8IT62</accession>
<name>A0A1G8IT62_9FLAO</name>
<evidence type="ECO:0000313" key="2">
    <source>
        <dbReference type="Proteomes" id="UP000199492"/>
    </source>
</evidence>
<keyword evidence="2" id="KW-1185">Reference proteome</keyword>
<dbReference type="AlphaFoldDB" id="A0A1G8IT62"/>